<dbReference type="AlphaFoldDB" id="A0A251UZ85"/>
<accession>A0A251UZ85</accession>
<gene>
    <name evidence="1" type="ORF">HannXRQ_Chr04g0110091</name>
</gene>
<organism evidence="1 2">
    <name type="scientific">Helianthus annuus</name>
    <name type="common">Common sunflower</name>
    <dbReference type="NCBI Taxonomy" id="4232"/>
    <lineage>
        <taxon>Eukaryota</taxon>
        <taxon>Viridiplantae</taxon>
        <taxon>Streptophyta</taxon>
        <taxon>Embryophyta</taxon>
        <taxon>Tracheophyta</taxon>
        <taxon>Spermatophyta</taxon>
        <taxon>Magnoliopsida</taxon>
        <taxon>eudicotyledons</taxon>
        <taxon>Gunneridae</taxon>
        <taxon>Pentapetalae</taxon>
        <taxon>asterids</taxon>
        <taxon>campanulids</taxon>
        <taxon>Asterales</taxon>
        <taxon>Asteraceae</taxon>
        <taxon>Asteroideae</taxon>
        <taxon>Heliantheae alliance</taxon>
        <taxon>Heliantheae</taxon>
        <taxon>Helianthus</taxon>
    </lineage>
</organism>
<name>A0A251UZ85_HELAN</name>
<evidence type="ECO:0000313" key="2">
    <source>
        <dbReference type="Proteomes" id="UP000215914"/>
    </source>
</evidence>
<protein>
    <submittedName>
        <fullName evidence="1">Uncharacterized protein</fullName>
    </submittedName>
</protein>
<reference evidence="2" key="1">
    <citation type="journal article" date="2017" name="Nature">
        <title>The sunflower genome provides insights into oil metabolism, flowering and Asterid evolution.</title>
        <authorList>
            <person name="Badouin H."/>
            <person name="Gouzy J."/>
            <person name="Grassa C.J."/>
            <person name="Murat F."/>
            <person name="Staton S.E."/>
            <person name="Cottret L."/>
            <person name="Lelandais-Briere C."/>
            <person name="Owens G.L."/>
            <person name="Carrere S."/>
            <person name="Mayjonade B."/>
            <person name="Legrand L."/>
            <person name="Gill N."/>
            <person name="Kane N.C."/>
            <person name="Bowers J.E."/>
            <person name="Hubner S."/>
            <person name="Bellec A."/>
            <person name="Berard A."/>
            <person name="Berges H."/>
            <person name="Blanchet N."/>
            <person name="Boniface M.C."/>
            <person name="Brunel D."/>
            <person name="Catrice O."/>
            <person name="Chaidir N."/>
            <person name="Claudel C."/>
            <person name="Donnadieu C."/>
            <person name="Faraut T."/>
            <person name="Fievet G."/>
            <person name="Helmstetter N."/>
            <person name="King M."/>
            <person name="Knapp S.J."/>
            <person name="Lai Z."/>
            <person name="Le Paslier M.C."/>
            <person name="Lippi Y."/>
            <person name="Lorenzon L."/>
            <person name="Mandel J.R."/>
            <person name="Marage G."/>
            <person name="Marchand G."/>
            <person name="Marquand E."/>
            <person name="Bret-Mestries E."/>
            <person name="Morien E."/>
            <person name="Nambeesan S."/>
            <person name="Nguyen T."/>
            <person name="Pegot-Espagnet P."/>
            <person name="Pouilly N."/>
            <person name="Raftis F."/>
            <person name="Sallet E."/>
            <person name="Schiex T."/>
            <person name="Thomas J."/>
            <person name="Vandecasteele C."/>
            <person name="Vares D."/>
            <person name="Vear F."/>
            <person name="Vautrin S."/>
            <person name="Crespi M."/>
            <person name="Mangin B."/>
            <person name="Burke J.M."/>
            <person name="Salse J."/>
            <person name="Munos S."/>
            <person name="Vincourt P."/>
            <person name="Rieseberg L.H."/>
            <person name="Langlade N.B."/>
        </authorList>
    </citation>
    <scope>NUCLEOTIDE SEQUENCE [LARGE SCALE GENOMIC DNA]</scope>
    <source>
        <strain evidence="2">cv. SF193</strain>
    </source>
</reference>
<sequence length="59" mass="7048">MQYMFLSCCTSSQSIHFLWYAFSSFQNTHNYVNYVERDRVKRGAGQQFSGEPLRFQLEL</sequence>
<dbReference type="Proteomes" id="UP000215914">
    <property type="component" value="Chromosome 4"/>
</dbReference>
<dbReference type="EMBL" id="CM007893">
    <property type="protein sequence ID" value="OTG28333.1"/>
    <property type="molecule type" value="Genomic_DNA"/>
</dbReference>
<dbReference type="InParanoid" id="A0A251UZ85"/>
<proteinExistence type="predicted"/>
<keyword evidence="2" id="KW-1185">Reference proteome</keyword>
<evidence type="ECO:0000313" key="1">
    <source>
        <dbReference type="EMBL" id="OTG28333.1"/>
    </source>
</evidence>